<dbReference type="InterPro" id="IPR045942">
    <property type="entry name" value="DUF6362"/>
</dbReference>
<organism evidence="2">
    <name type="scientific">marine sediment metagenome</name>
    <dbReference type="NCBI Taxonomy" id="412755"/>
    <lineage>
        <taxon>unclassified sequences</taxon>
        <taxon>metagenomes</taxon>
        <taxon>ecological metagenomes</taxon>
    </lineage>
</organism>
<gene>
    <name evidence="2" type="ORF">LCGC14_2562280</name>
</gene>
<dbReference type="AlphaFoldDB" id="A0A0F9CVZ5"/>
<dbReference type="EMBL" id="LAZR01042324">
    <property type="protein sequence ID" value="KKL09796.1"/>
    <property type="molecule type" value="Genomic_DNA"/>
</dbReference>
<accession>A0A0F9CVZ5</accession>
<proteinExistence type="predicted"/>
<feature type="domain" description="DUF6362" evidence="1">
    <location>
        <begin position="38"/>
        <end position="134"/>
    </location>
</feature>
<name>A0A0F9CVZ5_9ZZZZ</name>
<evidence type="ECO:0000313" key="2">
    <source>
        <dbReference type="EMBL" id="KKL09796.1"/>
    </source>
</evidence>
<reference evidence="2" key="1">
    <citation type="journal article" date="2015" name="Nature">
        <title>Complex archaea that bridge the gap between prokaryotes and eukaryotes.</title>
        <authorList>
            <person name="Spang A."/>
            <person name="Saw J.H."/>
            <person name="Jorgensen S.L."/>
            <person name="Zaremba-Niedzwiedzka K."/>
            <person name="Martijn J."/>
            <person name="Lind A.E."/>
            <person name="van Eijk R."/>
            <person name="Schleper C."/>
            <person name="Guy L."/>
            <person name="Ettema T.J."/>
        </authorList>
    </citation>
    <scope>NUCLEOTIDE SEQUENCE</scope>
</reference>
<dbReference type="Pfam" id="PF19889">
    <property type="entry name" value="DUF6362"/>
    <property type="match status" value="1"/>
</dbReference>
<evidence type="ECO:0000259" key="1">
    <source>
        <dbReference type="Pfam" id="PF19889"/>
    </source>
</evidence>
<comment type="caution">
    <text evidence="2">The sequence shown here is derived from an EMBL/GenBank/DDBJ whole genome shotgun (WGS) entry which is preliminary data.</text>
</comment>
<sequence length="152" mass="17519">MKNFGELSFAEAIALIEARLRMAAKTLELIRRERHSLPDKMRAQWPDVVHDWLAYDGAWAKDRQRDAANSPAIPPPDDIDRMDQALQWLLWVPELSRRVLFSRAVGVSWRALAAEVGLPVIEVRTRHKLALEAILTRIIEESSKKMVALRRF</sequence>
<protein>
    <recommendedName>
        <fullName evidence="1">DUF6362 domain-containing protein</fullName>
    </recommendedName>
</protein>